<dbReference type="PANTHER" id="PTHR37829">
    <property type="entry name" value="PHAGE-LIKE ELEMENT PBSX PROTEIN XKDT"/>
    <property type="match status" value="1"/>
</dbReference>
<dbReference type="InterPro" id="IPR058530">
    <property type="entry name" value="Baseplate_J-like_C"/>
</dbReference>
<proteinExistence type="inferred from homology"/>
<comment type="similarity">
    <text evidence="1">Belongs to the Mu gp47/PBSX XkdT family.</text>
</comment>
<dbReference type="Proteomes" id="UP000824214">
    <property type="component" value="Unassembled WGS sequence"/>
</dbReference>
<reference evidence="4" key="2">
    <citation type="submission" date="2021-04" db="EMBL/GenBank/DDBJ databases">
        <authorList>
            <person name="Gilroy R."/>
        </authorList>
    </citation>
    <scope>NUCLEOTIDE SEQUENCE</scope>
    <source>
        <strain evidence="4">ChiBcolR8-3208</strain>
    </source>
</reference>
<dbReference type="AlphaFoldDB" id="A0A9D2RXM5"/>
<evidence type="ECO:0000313" key="5">
    <source>
        <dbReference type="Proteomes" id="UP000824214"/>
    </source>
</evidence>
<dbReference type="EMBL" id="DWXZ01000008">
    <property type="protein sequence ID" value="HJB36557.1"/>
    <property type="molecule type" value="Genomic_DNA"/>
</dbReference>
<accession>A0A9D2RXM5</accession>
<protein>
    <submittedName>
        <fullName evidence="4">Baseplate J/gp47 family protein</fullName>
    </submittedName>
</protein>
<evidence type="ECO:0000259" key="3">
    <source>
        <dbReference type="Pfam" id="PF26079"/>
    </source>
</evidence>
<dbReference type="Pfam" id="PF26078">
    <property type="entry name" value="Baseplate_J_M"/>
    <property type="match status" value="1"/>
</dbReference>
<evidence type="ECO:0000259" key="2">
    <source>
        <dbReference type="Pfam" id="PF26078"/>
    </source>
</evidence>
<reference evidence="4" key="1">
    <citation type="journal article" date="2021" name="PeerJ">
        <title>Extensive microbial diversity within the chicken gut microbiome revealed by metagenomics and culture.</title>
        <authorList>
            <person name="Gilroy R."/>
            <person name="Ravi A."/>
            <person name="Getino M."/>
            <person name="Pursley I."/>
            <person name="Horton D.L."/>
            <person name="Alikhan N.F."/>
            <person name="Baker D."/>
            <person name="Gharbi K."/>
            <person name="Hall N."/>
            <person name="Watson M."/>
            <person name="Adriaenssens E.M."/>
            <person name="Foster-Nyarko E."/>
            <person name="Jarju S."/>
            <person name="Secka A."/>
            <person name="Antonio M."/>
            <person name="Oren A."/>
            <person name="Chaudhuri R.R."/>
            <person name="La Ragione R."/>
            <person name="Hildebrand F."/>
            <person name="Pallen M.J."/>
        </authorList>
    </citation>
    <scope>NUCLEOTIDE SEQUENCE</scope>
    <source>
        <strain evidence="4">ChiBcolR8-3208</strain>
    </source>
</reference>
<feature type="domain" description="Baseplate J-like C-terminal" evidence="3">
    <location>
        <begin position="280"/>
        <end position="369"/>
    </location>
</feature>
<dbReference type="InterPro" id="IPR058531">
    <property type="entry name" value="Baseplate_J_M"/>
</dbReference>
<dbReference type="InterPro" id="IPR052399">
    <property type="entry name" value="Phage_Baseplate_Assmbl_Protein"/>
</dbReference>
<dbReference type="Pfam" id="PF26079">
    <property type="entry name" value="Baseplate_J_C"/>
    <property type="match status" value="1"/>
</dbReference>
<dbReference type="PANTHER" id="PTHR37829:SF3">
    <property type="entry name" value="PROTEIN JAYE-RELATED"/>
    <property type="match status" value="1"/>
</dbReference>
<organism evidence="4 5">
    <name type="scientific">Candidatus Acutalibacter ornithocaccae</name>
    <dbReference type="NCBI Taxonomy" id="2838416"/>
    <lineage>
        <taxon>Bacteria</taxon>
        <taxon>Bacillati</taxon>
        <taxon>Bacillota</taxon>
        <taxon>Clostridia</taxon>
        <taxon>Eubacteriales</taxon>
        <taxon>Acutalibacteraceae</taxon>
        <taxon>Acutalibacter</taxon>
    </lineage>
</organism>
<feature type="domain" description="Baseplate J-like central" evidence="2">
    <location>
        <begin position="180"/>
        <end position="237"/>
    </location>
</feature>
<comment type="caution">
    <text evidence="4">The sequence shown here is derived from an EMBL/GenBank/DDBJ whole genome shotgun (WGS) entry which is preliminary data.</text>
</comment>
<name>A0A9D2RXM5_9FIRM</name>
<gene>
    <name evidence="4" type="ORF">H9942_00630</name>
</gene>
<evidence type="ECO:0000256" key="1">
    <source>
        <dbReference type="ARBA" id="ARBA00038087"/>
    </source>
</evidence>
<sequence>MFEDITYERLLQDVLDNAPPGIDTRQGSIFYDSVSGVLLEIAKLYTDLDLVIQMTTVRTATGDALDTKAEEYGVYRLQATPAKYLALFDGTIPQVGERFYYDLAYFVLKQDEDTGTYFFEAEVPGEQGNNIYAGTPAVPVNYIEGLISATFGEIYEHGSDAEDDESFRERVLEKIAGPAENGNKQHYKTWCESIDGVGRARIVPLWNGENTVKAVLIDTTGQPLGEAKVKEVQDYIDPADKGMTAVVDGKIYVVGDGLGNGRANIGAHFTAVAASPLSITVAFKAELAQGANLEAARTEAEEAIKEYFRGLVLETEDEEPVIVRVSAVGAILSGLRNLIDYSGLTLNGDILNITTGEDDVPVIGEVVVT</sequence>
<evidence type="ECO:0000313" key="4">
    <source>
        <dbReference type="EMBL" id="HJB36557.1"/>
    </source>
</evidence>